<feature type="domain" description="Peptidase M14" evidence="19">
    <location>
        <begin position="197"/>
        <end position="518"/>
    </location>
</feature>
<dbReference type="Proteomes" id="UP000326198">
    <property type="component" value="Unassembled WGS sequence"/>
</dbReference>
<evidence type="ECO:0000256" key="17">
    <source>
        <dbReference type="SAM" id="MobiDB-lite"/>
    </source>
</evidence>
<evidence type="ECO:0000256" key="2">
    <source>
        <dbReference type="ARBA" id="ARBA00004116"/>
    </source>
</evidence>
<dbReference type="PROSITE" id="PS52035">
    <property type="entry name" value="PEPTIDASE_M14"/>
    <property type="match status" value="1"/>
</dbReference>
<feature type="region of interest" description="Disordered" evidence="17">
    <location>
        <begin position="549"/>
        <end position="572"/>
    </location>
</feature>
<dbReference type="FunFam" id="3.40.630.10:FF:000060">
    <property type="entry name" value="Putative metallocarboxypeptidase ecm14"/>
    <property type="match status" value="1"/>
</dbReference>
<protein>
    <recommendedName>
        <fullName evidence="14">Inactive metallocarboxypeptidase ECM14</fullName>
    </recommendedName>
    <alternativeName>
        <fullName evidence="15">Inactive metallocarboxypeptidase ecm14</fullName>
    </alternativeName>
</protein>
<dbReference type="EMBL" id="ML736155">
    <property type="protein sequence ID" value="KAE8383386.1"/>
    <property type="molecule type" value="Genomic_DNA"/>
</dbReference>
<comment type="caution">
    <text evidence="16">Lacks conserved residue(s) required for the propagation of feature annotation.</text>
</comment>
<keyword evidence="20" id="KW-0378">Hydrolase</keyword>
<organism evidence="20 21">
    <name type="scientific">Aspergillus bertholletiae</name>
    <dbReference type="NCBI Taxonomy" id="1226010"/>
    <lineage>
        <taxon>Eukaryota</taxon>
        <taxon>Fungi</taxon>
        <taxon>Dikarya</taxon>
        <taxon>Ascomycota</taxon>
        <taxon>Pezizomycotina</taxon>
        <taxon>Eurotiomycetes</taxon>
        <taxon>Eurotiomycetidae</taxon>
        <taxon>Eurotiales</taxon>
        <taxon>Aspergillaceae</taxon>
        <taxon>Aspergillus</taxon>
        <taxon>Aspergillus subgen. Circumdati</taxon>
    </lineage>
</organism>
<evidence type="ECO:0000256" key="7">
    <source>
        <dbReference type="ARBA" id="ARBA00022723"/>
    </source>
</evidence>
<dbReference type="GO" id="GO:0004181">
    <property type="term" value="F:metallocarboxypeptidase activity"/>
    <property type="evidence" value="ECO:0007669"/>
    <property type="project" value="InterPro"/>
</dbReference>
<dbReference type="PANTHER" id="PTHR11705">
    <property type="entry name" value="PROTEASE FAMILY M14 CARBOXYPEPTIDASE A,B"/>
    <property type="match status" value="1"/>
</dbReference>
<evidence type="ECO:0000256" key="13">
    <source>
        <dbReference type="ARBA" id="ARBA00025210"/>
    </source>
</evidence>
<evidence type="ECO:0000256" key="10">
    <source>
        <dbReference type="ARBA" id="ARBA00023157"/>
    </source>
</evidence>
<evidence type="ECO:0000256" key="11">
    <source>
        <dbReference type="ARBA" id="ARBA00023180"/>
    </source>
</evidence>
<dbReference type="GO" id="GO:0071555">
    <property type="term" value="P:cell wall organization"/>
    <property type="evidence" value="ECO:0007669"/>
    <property type="project" value="UniProtKB-KW"/>
</dbReference>
<dbReference type="GO" id="GO:0005576">
    <property type="term" value="C:extracellular region"/>
    <property type="evidence" value="ECO:0007669"/>
    <property type="project" value="UniProtKB-SubCell"/>
</dbReference>
<dbReference type="GO" id="GO:0008270">
    <property type="term" value="F:zinc ion binding"/>
    <property type="evidence" value="ECO:0007669"/>
    <property type="project" value="InterPro"/>
</dbReference>
<sequence>MRYLFLIILVASAALTTAVPAGSSITPPPPIEPVQLLSPQPSDLRRPWTRVRDWIIETIWGIPNPTSYELPFKDHSHGRSPPSRVQARYGSDVVLRFRLHNDKEAAALEQATEILFLDVWASASDFVDVRLAEEVIPSLLGLLPDSLRTAYTPLIDNLPELIYTTYPTRRPIGLEGQLGFRPSVRQSAQLEDLFFQDYQPLSVIVPWMRLMASMFPSHVRMTNVGISYEGREIPALRLGTGGNQAQSTPRRTIVMVGGSHAREWISTSTVTYVASNLITNFGKSQAVTRLLEDFDVVLVPTINPDGYVYTWEVDRLWRKNRQRTSLRFCPGVDLDRSWDFEWDGERTRSNPCSENYAGDEPFDGLEAAQFAQWALNETQNNNADIVGFLDLHSYSQQVLYPFSFSCSTVPPTLETLEELGMGFAKVIRQTTREVYDVTSACEGTVTATDKASAKAFFPISGTSGGSALDWFYHQLHASYAYQIKLRDRGSYGFLIPSEYIVPTGKEIYNVVLKLGEFLVKDTASPAAKADINWDADLLFHHDATTRASSSEDVSVSRPEVNIGPTSAVKTTPTPFEEDALDYEWVPFDLDEEDEAIEEQNWDLRRRRRR</sequence>
<evidence type="ECO:0000256" key="1">
    <source>
        <dbReference type="ARBA" id="ARBA00001947"/>
    </source>
</evidence>
<evidence type="ECO:0000313" key="21">
    <source>
        <dbReference type="Proteomes" id="UP000326198"/>
    </source>
</evidence>
<keyword evidence="6" id="KW-0926">Vacuole</keyword>
<keyword evidence="8 18" id="KW-0732">Signal</keyword>
<evidence type="ECO:0000256" key="3">
    <source>
        <dbReference type="ARBA" id="ARBA00004613"/>
    </source>
</evidence>
<evidence type="ECO:0000256" key="12">
    <source>
        <dbReference type="ARBA" id="ARBA00023316"/>
    </source>
</evidence>
<reference evidence="20 21" key="1">
    <citation type="submission" date="2019-04" db="EMBL/GenBank/DDBJ databases">
        <title>Friends and foes A comparative genomics studyof 23 Aspergillus species from section Flavi.</title>
        <authorList>
            <consortium name="DOE Joint Genome Institute"/>
            <person name="Kjaerbolling I."/>
            <person name="Vesth T."/>
            <person name="Frisvad J.C."/>
            <person name="Nybo J.L."/>
            <person name="Theobald S."/>
            <person name="Kildgaard S."/>
            <person name="Isbrandt T."/>
            <person name="Kuo A."/>
            <person name="Sato A."/>
            <person name="Lyhne E.K."/>
            <person name="Kogle M.E."/>
            <person name="Wiebenga A."/>
            <person name="Kun R.S."/>
            <person name="Lubbers R.J."/>
            <person name="Makela M.R."/>
            <person name="Barry K."/>
            <person name="Chovatia M."/>
            <person name="Clum A."/>
            <person name="Daum C."/>
            <person name="Haridas S."/>
            <person name="He G."/>
            <person name="LaButti K."/>
            <person name="Lipzen A."/>
            <person name="Mondo S."/>
            <person name="Riley R."/>
            <person name="Salamov A."/>
            <person name="Simmons B.A."/>
            <person name="Magnuson J.K."/>
            <person name="Henrissat B."/>
            <person name="Mortensen U.H."/>
            <person name="Larsen T.O."/>
            <person name="Devries R.P."/>
            <person name="Grigoriev I.V."/>
            <person name="Machida M."/>
            <person name="Baker S.E."/>
            <person name="Andersen M.R."/>
        </authorList>
    </citation>
    <scope>NUCLEOTIDE SEQUENCE [LARGE SCALE GENOMIC DNA]</scope>
    <source>
        <strain evidence="20 21">IBT 29228</strain>
    </source>
</reference>
<feature type="chain" id="PRO_5024906947" description="Inactive metallocarboxypeptidase ECM14" evidence="18">
    <location>
        <begin position="19"/>
        <end position="609"/>
    </location>
</feature>
<keyword evidence="12" id="KW-0961">Cell wall biogenesis/degradation</keyword>
<dbReference type="Gene3D" id="3.40.630.10">
    <property type="entry name" value="Zn peptidases"/>
    <property type="match status" value="1"/>
</dbReference>
<keyword evidence="21" id="KW-1185">Reference proteome</keyword>
<accession>A0A5N7BNH3</accession>
<keyword evidence="9" id="KW-0862">Zinc</keyword>
<gene>
    <name evidence="20" type="ORF">BDV26DRAFT_287582</name>
</gene>
<evidence type="ECO:0000259" key="19">
    <source>
        <dbReference type="PROSITE" id="PS52035"/>
    </source>
</evidence>
<keyword evidence="7" id="KW-0479">Metal-binding</keyword>
<evidence type="ECO:0000256" key="14">
    <source>
        <dbReference type="ARBA" id="ARBA00026187"/>
    </source>
</evidence>
<evidence type="ECO:0000256" key="15">
    <source>
        <dbReference type="ARBA" id="ARBA00026213"/>
    </source>
</evidence>
<dbReference type="SUPFAM" id="SSF53187">
    <property type="entry name" value="Zn-dependent exopeptidases"/>
    <property type="match status" value="1"/>
</dbReference>
<dbReference type="AlphaFoldDB" id="A0A5N7BNH3"/>
<dbReference type="InterPro" id="IPR000834">
    <property type="entry name" value="Peptidase_M14"/>
</dbReference>
<keyword evidence="11" id="KW-0325">Glycoprotein</keyword>
<keyword evidence="20" id="KW-0645">Protease</keyword>
<dbReference type="GO" id="GO:0006508">
    <property type="term" value="P:proteolysis"/>
    <property type="evidence" value="ECO:0007669"/>
    <property type="project" value="InterPro"/>
</dbReference>
<dbReference type="PANTHER" id="PTHR11705:SF147">
    <property type="entry name" value="INACTIVE METALLOCARBOXYPEPTIDASE ECM14"/>
    <property type="match status" value="1"/>
</dbReference>
<dbReference type="OrthoDB" id="3626597at2759"/>
<evidence type="ECO:0000256" key="5">
    <source>
        <dbReference type="ARBA" id="ARBA00022525"/>
    </source>
</evidence>
<comment type="cofactor">
    <cofactor evidence="1">
        <name>Zn(2+)</name>
        <dbReference type="ChEBI" id="CHEBI:29105"/>
    </cofactor>
</comment>
<evidence type="ECO:0000256" key="8">
    <source>
        <dbReference type="ARBA" id="ARBA00022729"/>
    </source>
</evidence>
<name>A0A5N7BNH3_9EURO</name>
<dbReference type="GO" id="GO:0005773">
    <property type="term" value="C:vacuole"/>
    <property type="evidence" value="ECO:0007669"/>
    <property type="project" value="UniProtKB-SubCell"/>
</dbReference>
<dbReference type="CDD" id="cd03860">
    <property type="entry name" value="M14_CP_A-B_like"/>
    <property type="match status" value="1"/>
</dbReference>
<feature type="signal peptide" evidence="18">
    <location>
        <begin position="1"/>
        <end position="18"/>
    </location>
</feature>
<evidence type="ECO:0000256" key="4">
    <source>
        <dbReference type="ARBA" id="ARBA00005988"/>
    </source>
</evidence>
<evidence type="ECO:0000256" key="18">
    <source>
        <dbReference type="SAM" id="SignalP"/>
    </source>
</evidence>
<comment type="subcellular location">
    <subcellularLocation>
        <location evidence="3">Secreted</location>
    </subcellularLocation>
    <subcellularLocation>
        <location evidence="2">Vacuole</location>
    </subcellularLocation>
</comment>
<proteinExistence type="inferred from homology"/>
<comment type="similarity">
    <text evidence="4 16">Belongs to the peptidase M14 family.</text>
</comment>
<evidence type="ECO:0000256" key="6">
    <source>
        <dbReference type="ARBA" id="ARBA00022554"/>
    </source>
</evidence>
<dbReference type="Pfam" id="PF00246">
    <property type="entry name" value="Peptidase_M14"/>
    <property type="match status" value="1"/>
</dbReference>
<evidence type="ECO:0000256" key="16">
    <source>
        <dbReference type="PROSITE-ProRule" id="PRU01379"/>
    </source>
</evidence>
<feature type="compositionally biased region" description="Polar residues" evidence="17">
    <location>
        <begin position="563"/>
        <end position="572"/>
    </location>
</feature>
<dbReference type="PRINTS" id="PR00765">
    <property type="entry name" value="CRBOXYPTASEA"/>
</dbReference>
<keyword evidence="10" id="KW-1015">Disulfide bond</keyword>
<keyword evidence="20" id="KW-0121">Carboxypeptidase</keyword>
<dbReference type="SMART" id="SM00631">
    <property type="entry name" value="Zn_pept"/>
    <property type="match status" value="1"/>
</dbReference>
<evidence type="ECO:0000313" key="20">
    <source>
        <dbReference type="EMBL" id="KAE8383386.1"/>
    </source>
</evidence>
<keyword evidence="5" id="KW-0964">Secreted</keyword>
<evidence type="ECO:0000256" key="9">
    <source>
        <dbReference type="ARBA" id="ARBA00022833"/>
    </source>
</evidence>
<comment type="function">
    <text evidence="13">Inactive carboxypeptidase that may play a role in cell wall organization and biogenesis.</text>
</comment>